<reference evidence="2" key="1">
    <citation type="submission" date="2024-05" db="EMBL/GenBank/DDBJ databases">
        <title>30 novel species of actinomycetes from the DSMZ collection.</title>
        <authorList>
            <person name="Nouioui I."/>
        </authorList>
    </citation>
    <scope>NUCLEOTIDE SEQUENCE</scope>
    <source>
        <strain evidence="2">DSM 41014</strain>
    </source>
</reference>
<dbReference type="Proteomes" id="UP001180489">
    <property type="component" value="Unassembled WGS sequence"/>
</dbReference>
<evidence type="ECO:0000313" key="3">
    <source>
        <dbReference type="Proteomes" id="UP001180489"/>
    </source>
</evidence>
<feature type="region of interest" description="Disordered" evidence="1">
    <location>
        <begin position="202"/>
        <end position="222"/>
    </location>
</feature>
<dbReference type="EMBL" id="JAVRFF010000094">
    <property type="protein sequence ID" value="MDT0478061.1"/>
    <property type="molecule type" value="Genomic_DNA"/>
</dbReference>
<gene>
    <name evidence="2" type="ORF">RM863_38700</name>
</gene>
<proteinExistence type="predicted"/>
<accession>A0ABU2UXP7</accession>
<organism evidence="2 3">
    <name type="scientific">Streptomyces hintoniae</name>
    <dbReference type="NCBI Taxonomy" id="3075521"/>
    <lineage>
        <taxon>Bacteria</taxon>
        <taxon>Bacillati</taxon>
        <taxon>Actinomycetota</taxon>
        <taxon>Actinomycetes</taxon>
        <taxon>Kitasatosporales</taxon>
        <taxon>Streptomycetaceae</taxon>
        <taxon>Streptomyces</taxon>
    </lineage>
</organism>
<dbReference type="RefSeq" id="WP_311638026.1">
    <property type="nucleotide sequence ID" value="NZ_JAVRFF010000094.1"/>
</dbReference>
<sequence length="222" mass="24372">MDGSLSFGSFLAGAKKAAHRAMDDRGRGEYDEFALHGGVAFERLAKAVLVSKNPVYLLDMNRGNPDLLLYFGGHLEMDADKVRTVGAADAIKRLRKLGLLPQSPQIDRLIELRNGTAHTSGGDEAKSLLPPLAEGVAALLNEISVPITEFWGHWSSAVHVAVDKMRSEVERDVEVRIKQARHLFDDRFAGLPEGAKEKVLRSRRLMSASRSTNSLSRDPMAN</sequence>
<keyword evidence="3" id="KW-1185">Reference proteome</keyword>
<evidence type="ECO:0008006" key="4">
    <source>
        <dbReference type="Google" id="ProtNLM"/>
    </source>
</evidence>
<protein>
    <recommendedName>
        <fullName evidence="4">DUF4145 domain-containing protein</fullName>
    </recommendedName>
</protein>
<evidence type="ECO:0000313" key="2">
    <source>
        <dbReference type="EMBL" id="MDT0478061.1"/>
    </source>
</evidence>
<comment type="caution">
    <text evidence="2">The sequence shown here is derived from an EMBL/GenBank/DDBJ whole genome shotgun (WGS) entry which is preliminary data.</text>
</comment>
<name>A0ABU2UXP7_9ACTN</name>
<evidence type="ECO:0000256" key="1">
    <source>
        <dbReference type="SAM" id="MobiDB-lite"/>
    </source>
</evidence>